<evidence type="ECO:0000256" key="1">
    <source>
        <dbReference type="SAM" id="MobiDB-lite"/>
    </source>
</evidence>
<dbReference type="AlphaFoldDB" id="A0A9P5XDP3"/>
<feature type="compositionally biased region" description="Polar residues" evidence="1">
    <location>
        <begin position="61"/>
        <end position="77"/>
    </location>
</feature>
<proteinExistence type="predicted"/>
<comment type="caution">
    <text evidence="2">The sequence shown here is derived from an EMBL/GenBank/DDBJ whole genome shotgun (WGS) entry which is preliminary data.</text>
</comment>
<accession>A0A9P5XDP3</accession>
<sequence length="150" mass="16474">MRFRKQVELVRILGNADVSRRGGTLGDADCASALGILEEKTHLQKIPSNQKFFELPPATYPTPQKKPNTGTVGATPTPSMPSGHDIPAINGPLKITVTFLVISEVRSGKSERLIFDQSSQARQQLQRRTTITEMGKHPISVRIYGRPKGL</sequence>
<keyword evidence="3" id="KW-1185">Reference proteome</keyword>
<feature type="region of interest" description="Disordered" evidence="1">
    <location>
        <begin position="57"/>
        <end position="84"/>
    </location>
</feature>
<evidence type="ECO:0000313" key="3">
    <source>
        <dbReference type="Proteomes" id="UP000807342"/>
    </source>
</evidence>
<reference evidence="2" key="1">
    <citation type="submission" date="2020-11" db="EMBL/GenBank/DDBJ databases">
        <authorList>
            <consortium name="DOE Joint Genome Institute"/>
            <person name="Ahrendt S."/>
            <person name="Riley R."/>
            <person name="Andreopoulos W."/>
            <person name="Labutti K."/>
            <person name="Pangilinan J."/>
            <person name="Ruiz-Duenas F.J."/>
            <person name="Barrasa J.M."/>
            <person name="Sanchez-Garcia M."/>
            <person name="Camarero S."/>
            <person name="Miyauchi S."/>
            <person name="Serrano A."/>
            <person name="Linde D."/>
            <person name="Babiker R."/>
            <person name="Drula E."/>
            <person name="Ayuso-Fernandez I."/>
            <person name="Pacheco R."/>
            <person name="Padilla G."/>
            <person name="Ferreira P."/>
            <person name="Barriuso J."/>
            <person name="Kellner H."/>
            <person name="Castanera R."/>
            <person name="Alfaro M."/>
            <person name="Ramirez L."/>
            <person name="Pisabarro A.G."/>
            <person name="Kuo A."/>
            <person name="Tritt A."/>
            <person name="Lipzen A."/>
            <person name="He G."/>
            <person name="Yan M."/>
            <person name="Ng V."/>
            <person name="Cullen D."/>
            <person name="Martin F."/>
            <person name="Rosso M.-N."/>
            <person name="Henrissat B."/>
            <person name="Hibbett D."/>
            <person name="Martinez A.T."/>
            <person name="Grigoriev I.V."/>
        </authorList>
    </citation>
    <scope>NUCLEOTIDE SEQUENCE</scope>
    <source>
        <strain evidence="2">MF-IS2</strain>
    </source>
</reference>
<dbReference type="Proteomes" id="UP000807342">
    <property type="component" value="Unassembled WGS sequence"/>
</dbReference>
<gene>
    <name evidence="2" type="ORF">P691DRAFT_791608</name>
</gene>
<protein>
    <submittedName>
        <fullName evidence="2">Uncharacterized protein</fullName>
    </submittedName>
</protein>
<name>A0A9P5XDP3_9AGAR</name>
<dbReference type="EMBL" id="MU151140">
    <property type="protein sequence ID" value="KAF9449098.1"/>
    <property type="molecule type" value="Genomic_DNA"/>
</dbReference>
<evidence type="ECO:0000313" key="2">
    <source>
        <dbReference type="EMBL" id="KAF9449098.1"/>
    </source>
</evidence>
<organism evidence="2 3">
    <name type="scientific">Macrolepiota fuliginosa MF-IS2</name>
    <dbReference type="NCBI Taxonomy" id="1400762"/>
    <lineage>
        <taxon>Eukaryota</taxon>
        <taxon>Fungi</taxon>
        <taxon>Dikarya</taxon>
        <taxon>Basidiomycota</taxon>
        <taxon>Agaricomycotina</taxon>
        <taxon>Agaricomycetes</taxon>
        <taxon>Agaricomycetidae</taxon>
        <taxon>Agaricales</taxon>
        <taxon>Agaricineae</taxon>
        <taxon>Agaricaceae</taxon>
        <taxon>Macrolepiota</taxon>
    </lineage>
</organism>